<feature type="transmembrane region" description="Helical" evidence="8">
    <location>
        <begin position="97"/>
        <end position="117"/>
    </location>
</feature>
<gene>
    <name evidence="8" type="primary">murJ</name>
    <name evidence="9" type="ORF">A2806_02775</name>
</gene>
<evidence type="ECO:0000256" key="1">
    <source>
        <dbReference type="ARBA" id="ARBA00004651"/>
    </source>
</evidence>
<dbReference type="UniPathway" id="UPA00219"/>
<evidence type="ECO:0000256" key="4">
    <source>
        <dbReference type="ARBA" id="ARBA00022960"/>
    </source>
</evidence>
<dbReference type="PANTHER" id="PTHR47019:SF1">
    <property type="entry name" value="LIPID II FLIPPASE MURJ"/>
    <property type="match status" value="1"/>
</dbReference>
<keyword evidence="8" id="KW-0813">Transport</keyword>
<evidence type="ECO:0000313" key="10">
    <source>
        <dbReference type="Proteomes" id="UP000177629"/>
    </source>
</evidence>
<feature type="transmembrane region" description="Helical" evidence="8">
    <location>
        <begin position="162"/>
        <end position="184"/>
    </location>
</feature>
<comment type="function">
    <text evidence="8">Involved in peptidoglycan biosynthesis. Transports lipid-linked peptidoglycan precursors from the inner to the outer leaflet of the cytoplasmic membrane.</text>
</comment>
<feature type="transmembrane region" description="Helical" evidence="8">
    <location>
        <begin position="385"/>
        <end position="407"/>
    </location>
</feature>
<keyword evidence="5 8" id="KW-0573">Peptidoglycan synthesis</keyword>
<protein>
    <recommendedName>
        <fullName evidence="8">Probable lipid II flippase MurJ</fullName>
    </recommendedName>
</protein>
<dbReference type="GO" id="GO:0009252">
    <property type="term" value="P:peptidoglycan biosynthetic process"/>
    <property type="evidence" value="ECO:0007669"/>
    <property type="project" value="UniProtKB-UniRule"/>
</dbReference>
<comment type="similarity">
    <text evidence="8">Belongs to the MurJ/MviN family.</text>
</comment>
<dbReference type="STRING" id="1802362.A2806_02775"/>
<keyword evidence="7 8" id="KW-0472">Membrane</keyword>
<dbReference type="GO" id="GO:0015648">
    <property type="term" value="F:lipid-linked peptidoglycan transporter activity"/>
    <property type="evidence" value="ECO:0007669"/>
    <property type="project" value="UniProtKB-UniRule"/>
</dbReference>
<dbReference type="AlphaFoldDB" id="A0A1G2PJK5"/>
<dbReference type="Pfam" id="PF03023">
    <property type="entry name" value="MurJ"/>
    <property type="match status" value="1"/>
</dbReference>
<keyword evidence="2 8" id="KW-1003">Cell membrane</keyword>
<evidence type="ECO:0000256" key="3">
    <source>
        <dbReference type="ARBA" id="ARBA00022692"/>
    </source>
</evidence>
<feature type="transmembrane region" description="Helical" evidence="8">
    <location>
        <begin position="442"/>
        <end position="459"/>
    </location>
</feature>
<evidence type="ECO:0000256" key="6">
    <source>
        <dbReference type="ARBA" id="ARBA00022989"/>
    </source>
</evidence>
<dbReference type="NCBIfam" id="TIGR01695">
    <property type="entry name" value="murJ_mviN"/>
    <property type="match status" value="1"/>
</dbReference>
<dbReference type="GO" id="GO:0071555">
    <property type="term" value="P:cell wall organization"/>
    <property type="evidence" value="ECO:0007669"/>
    <property type="project" value="UniProtKB-KW"/>
</dbReference>
<name>A0A1G2PJK5_9BACT</name>
<dbReference type="GO" id="GO:0008360">
    <property type="term" value="P:regulation of cell shape"/>
    <property type="evidence" value="ECO:0007669"/>
    <property type="project" value="UniProtKB-KW"/>
</dbReference>
<dbReference type="GO" id="GO:0005886">
    <property type="term" value="C:plasma membrane"/>
    <property type="evidence" value="ECO:0007669"/>
    <property type="project" value="UniProtKB-SubCell"/>
</dbReference>
<sequence>MRVITWQSKTVTLAAITLAVMSLGAKGLGLVRDRLLAATFGAGDTLDIYYVGFRIPDLLFNLLALGAVSAGFLPVFTELYEKNKDEVWRMVGNFVSVLFFGLIFAAAVLWLLAPLLVPLIAPGFAPEKIARAVMVTRLLLFSPILLGVSSVLSSVVQHGGRFFSYAIAPMVYNVGIIAGIVFFTDRFSEKGIAFGVLAGACLHVAVQIPAVLRSGFRFVPHAWPLYDSVKEIIRLSLPRTANLVVNQLILTAMAAIASTVAAGSVAIFMLAENLKALPADMIGVSFAIAAFPAFTRAAIVSRENLSELLLRTLQRVLFLVMPASVLIYVLRAQMVRVLYGAGAFSWEDTRLTAAAAAAFAIGIVGFSVLPILIRGFFALKDTITPLLIAVVSAVVAIGGALGGVELLRGANIVSVVVKMLFRADGLAGSEIIAVPLTLSFAVMLQCVLLIIALGAAGALRVRRIGVSFARFLMAALASGASAWFALHLFGSSIQTDTLLRVFVHGMTGGIVGIGVYIFIALLFRFPELAGVFKNPFRRNS</sequence>
<keyword evidence="3 8" id="KW-0812">Transmembrane</keyword>
<dbReference type="GO" id="GO:0034204">
    <property type="term" value="P:lipid translocation"/>
    <property type="evidence" value="ECO:0007669"/>
    <property type="project" value="TreeGrafter"/>
</dbReference>
<dbReference type="EMBL" id="MHSS01000006">
    <property type="protein sequence ID" value="OHA48498.1"/>
    <property type="molecule type" value="Genomic_DNA"/>
</dbReference>
<feature type="transmembrane region" description="Helical" evidence="8">
    <location>
        <begin position="138"/>
        <end position="156"/>
    </location>
</feature>
<feature type="transmembrane region" description="Helical" evidence="8">
    <location>
        <begin position="501"/>
        <end position="523"/>
    </location>
</feature>
<dbReference type="HAMAP" id="MF_02078">
    <property type="entry name" value="MurJ_MviN"/>
    <property type="match status" value="1"/>
</dbReference>
<dbReference type="PRINTS" id="PR01806">
    <property type="entry name" value="VIRFACTRMVIN"/>
</dbReference>
<evidence type="ECO:0000256" key="8">
    <source>
        <dbReference type="HAMAP-Rule" id="MF_02078"/>
    </source>
</evidence>
<evidence type="ECO:0000256" key="2">
    <source>
        <dbReference type="ARBA" id="ARBA00022475"/>
    </source>
</evidence>
<dbReference type="InterPro" id="IPR051050">
    <property type="entry name" value="Lipid_II_flippase_MurJ/MviN"/>
</dbReference>
<comment type="subcellular location">
    <subcellularLocation>
        <location evidence="1 8">Cell membrane</location>
        <topology evidence="1 8">Multi-pass membrane protein</topology>
    </subcellularLocation>
</comment>
<evidence type="ECO:0000313" key="9">
    <source>
        <dbReference type="EMBL" id="OHA48498.1"/>
    </source>
</evidence>
<keyword evidence="4 8" id="KW-0133">Cell shape</keyword>
<reference evidence="9 10" key="1">
    <citation type="journal article" date="2016" name="Nat. Commun.">
        <title>Thousands of microbial genomes shed light on interconnected biogeochemical processes in an aquifer system.</title>
        <authorList>
            <person name="Anantharaman K."/>
            <person name="Brown C.T."/>
            <person name="Hug L.A."/>
            <person name="Sharon I."/>
            <person name="Castelle C.J."/>
            <person name="Probst A.J."/>
            <person name="Thomas B.C."/>
            <person name="Singh A."/>
            <person name="Wilkins M.J."/>
            <person name="Karaoz U."/>
            <person name="Brodie E.L."/>
            <person name="Williams K.H."/>
            <person name="Hubbard S.S."/>
            <person name="Banfield J.F."/>
        </authorList>
    </citation>
    <scope>NUCLEOTIDE SEQUENCE [LARGE SCALE GENOMIC DNA]</scope>
</reference>
<keyword evidence="6 8" id="KW-1133">Transmembrane helix</keyword>
<feature type="transmembrane region" description="Helical" evidence="8">
    <location>
        <begin position="282"/>
        <end position="300"/>
    </location>
</feature>
<dbReference type="InterPro" id="IPR004268">
    <property type="entry name" value="MurJ"/>
</dbReference>
<feature type="transmembrane region" description="Helical" evidence="8">
    <location>
        <begin position="312"/>
        <end position="330"/>
    </location>
</feature>
<feature type="transmembrane region" description="Helical" evidence="8">
    <location>
        <begin position="248"/>
        <end position="270"/>
    </location>
</feature>
<feature type="transmembrane region" description="Helical" evidence="8">
    <location>
        <begin position="191"/>
        <end position="212"/>
    </location>
</feature>
<comment type="pathway">
    <text evidence="8">Cell wall biogenesis; peptidoglycan biosynthesis.</text>
</comment>
<keyword evidence="8" id="KW-0961">Cell wall biogenesis/degradation</keyword>
<proteinExistence type="inferred from homology"/>
<feature type="transmembrane region" description="Helical" evidence="8">
    <location>
        <begin position="58"/>
        <end position="77"/>
    </location>
</feature>
<organism evidence="9 10">
    <name type="scientific">Candidatus Terrybacteria bacterium RIFCSPHIGHO2_01_FULL_48_17</name>
    <dbReference type="NCBI Taxonomy" id="1802362"/>
    <lineage>
        <taxon>Bacteria</taxon>
        <taxon>Candidatus Terryibacteriota</taxon>
    </lineage>
</organism>
<dbReference type="Proteomes" id="UP000177629">
    <property type="component" value="Unassembled WGS sequence"/>
</dbReference>
<feature type="transmembrane region" description="Helical" evidence="8">
    <location>
        <begin position="351"/>
        <end position="373"/>
    </location>
</feature>
<evidence type="ECO:0000256" key="7">
    <source>
        <dbReference type="ARBA" id="ARBA00023136"/>
    </source>
</evidence>
<accession>A0A1G2PJK5</accession>
<dbReference type="PANTHER" id="PTHR47019">
    <property type="entry name" value="LIPID II FLIPPASE MURJ"/>
    <property type="match status" value="1"/>
</dbReference>
<comment type="caution">
    <text evidence="9">The sequence shown here is derived from an EMBL/GenBank/DDBJ whole genome shotgun (WGS) entry which is preliminary data.</text>
</comment>
<evidence type="ECO:0000256" key="5">
    <source>
        <dbReference type="ARBA" id="ARBA00022984"/>
    </source>
</evidence>
<feature type="transmembrane region" description="Helical" evidence="8">
    <location>
        <begin position="471"/>
        <end position="489"/>
    </location>
</feature>